<keyword evidence="1" id="KW-0347">Helicase</keyword>
<reference evidence="2" key="1">
    <citation type="journal article" date="2019" name="MBio">
        <title>Comparative genomics for the elucidation of multidrug resistance (MDR) in Candida lusitaniae.</title>
        <authorList>
            <person name="Kannan A."/>
            <person name="Asner S.A."/>
            <person name="Trachsel E."/>
            <person name="Kelly S."/>
            <person name="Parker J."/>
            <person name="Sanglard D."/>
        </authorList>
    </citation>
    <scope>NUCLEOTIDE SEQUENCE [LARGE SCALE GENOMIC DNA]</scope>
    <source>
        <strain evidence="2">P1</strain>
    </source>
</reference>
<evidence type="ECO:0000313" key="1">
    <source>
        <dbReference type="EMBL" id="QFZ27073.1"/>
    </source>
</evidence>
<accession>A0ACD0WIE8</accession>
<keyword evidence="1" id="KW-0067">ATP-binding</keyword>
<dbReference type="Proteomes" id="UP000326582">
    <property type="component" value="Chromosome 3"/>
</dbReference>
<organism evidence="1 2">
    <name type="scientific">Clavispora lusitaniae</name>
    <name type="common">Candida lusitaniae</name>
    <dbReference type="NCBI Taxonomy" id="36911"/>
    <lineage>
        <taxon>Eukaryota</taxon>
        <taxon>Fungi</taxon>
        <taxon>Dikarya</taxon>
        <taxon>Ascomycota</taxon>
        <taxon>Saccharomycotina</taxon>
        <taxon>Pichiomycetes</taxon>
        <taxon>Metschnikowiaceae</taxon>
        <taxon>Clavispora</taxon>
    </lineage>
</organism>
<name>A0ACD0WIE8_CLALS</name>
<keyword evidence="2" id="KW-1185">Reference proteome</keyword>
<protein>
    <submittedName>
        <fullName evidence="1">Pre-mRNA-splicing ATP-dependent RNA helicase</fullName>
    </submittedName>
</protein>
<gene>
    <name evidence="1" type="ORF">EJF14_30027</name>
</gene>
<keyword evidence="1" id="KW-0378">Hydrolase</keyword>
<sequence length="559" mass="62989">MSRPVSVEDLIQQSLEAGKPKFIPKKKRGQLQQAKRREIAKKRPLIDEDADAAPSNVNQERTKKHPKISKSSKYAFDWSPEEDTSESYKPLVTLETAQNGMSDQKNPAHWSEKSLEDMTPRDWRIFKDDFNISAKGNNIHNPLRSWDEEPQLPTSIVEVITQKLKYTEPTPVQRAAIPVALRHRDVVGIAETGSGKTLAFLLPLITYIQSIEPEYMKYEHSKEDNANRALGLVLAPTRELALQITKEAEKVAGPLGLSVVSIIGGHQYEETVHSLRNGVHIVVATPGRLVDSLERGIVSLEKCYHLTMDEADKMIDMGFEKSLQAILDYLPSSESLQKSIDSRIFRVSKRTTLMFTATITPAIEKITKQYLIDPAFLYVGGANEVVENISQQFEYMGDETVQDFDERRFASLVRILKAQGHDMSVIIFANFKRTVEQLAEELEGKGFPKVAVVHGSKTQEAREKAIESFRAKRANILIATDVAARGLDVPHVSLVVNYHMSKKFEEYIHRIGRTGRAGQKGASYTFVDGGDKDTFPELKKFLSRGGYRIPEWLKRNLVA</sequence>
<dbReference type="EMBL" id="CP038486">
    <property type="protein sequence ID" value="QFZ27073.1"/>
    <property type="molecule type" value="Genomic_DNA"/>
</dbReference>
<evidence type="ECO:0000313" key="2">
    <source>
        <dbReference type="Proteomes" id="UP000326582"/>
    </source>
</evidence>
<keyword evidence="1" id="KW-0547">Nucleotide-binding</keyword>
<proteinExistence type="predicted"/>